<dbReference type="PROSITE" id="PS50801">
    <property type="entry name" value="STAS"/>
    <property type="match status" value="1"/>
</dbReference>
<accession>A0AAP6MLB5</accession>
<sequence length="105" mass="11282">MADQSPSSLDLEKAGRGRYRLSGELVFGTAEQALTLSQSLDFATTVELDLSGVKRVDSAGLAVMVEWWRRCQAAGGQLKLGEIPEQLKALIRISQLDSVFGDLGG</sequence>
<protein>
    <submittedName>
        <fullName evidence="2">STAS domain-containing protein</fullName>
    </submittedName>
</protein>
<dbReference type="AlphaFoldDB" id="A0AAP6MLB5"/>
<dbReference type="InterPro" id="IPR036513">
    <property type="entry name" value="STAS_dom_sf"/>
</dbReference>
<proteinExistence type="predicted"/>
<comment type="caution">
    <text evidence="2">The sequence shown here is derived from an EMBL/GenBank/DDBJ whole genome shotgun (WGS) entry which is preliminary data.</text>
</comment>
<dbReference type="Proteomes" id="UP001302316">
    <property type="component" value="Unassembled WGS sequence"/>
</dbReference>
<gene>
    <name evidence="2" type="ORF">VCB98_00500</name>
</gene>
<feature type="domain" description="STAS" evidence="1">
    <location>
        <begin position="19"/>
        <end position="105"/>
    </location>
</feature>
<dbReference type="InterPro" id="IPR052746">
    <property type="entry name" value="MlaB_ABC_Transporter"/>
</dbReference>
<evidence type="ECO:0000313" key="2">
    <source>
        <dbReference type="EMBL" id="MEA5444297.1"/>
    </source>
</evidence>
<dbReference type="EMBL" id="JAYGII010000001">
    <property type="protein sequence ID" value="MEA5444297.1"/>
    <property type="molecule type" value="Genomic_DNA"/>
</dbReference>
<evidence type="ECO:0000259" key="1">
    <source>
        <dbReference type="PROSITE" id="PS50801"/>
    </source>
</evidence>
<organism evidence="2 3">
    <name type="scientific">Natronospira elongata</name>
    <dbReference type="NCBI Taxonomy" id="3110268"/>
    <lineage>
        <taxon>Bacteria</taxon>
        <taxon>Pseudomonadati</taxon>
        <taxon>Pseudomonadota</taxon>
        <taxon>Gammaproteobacteria</taxon>
        <taxon>Natronospirales</taxon>
        <taxon>Natronospiraceae</taxon>
        <taxon>Natronospira</taxon>
    </lineage>
</organism>
<name>A0AAP6MLB5_9GAMM</name>
<reference evidence="2 3" key="1">
    <citation type="submission" date="2023-12" db="EMBL/GenBank/DDBJ databases">
        <title>Whole-genome sequencing of halo(alkali)philic microorganisms from hypersaline lakes.</title>
        <authorList>
            <person name="Sorokin D.Y."/>
            <person name="Merkel A.Y."/>
            <person name="Messina E."/>
            <person name="Yakimov M."/>
        </authorList>
    </citation>
    <scope>NUCLEOTIDE SEQUENCE [LARGE SCALE GENOMIC DNA]</scope>
    <source>
        <strain evidence="2 3">AB-CW1</strain>
    </source>
</reference>
<dbReference type="InterPro" id="IPR058548">
    <property type="entry name" value="MlaB-like_STAS"/>
</dbReference>
<evidence type="ECO:0000313" key="3">
    <source>
        <dbReference type="Proteomes" id="UP001302316"/>
    </source>
</evidence>
<dbReference type="RefSeq" id="WP_346049346.1">
    <property type="nucleotide sequence ID" value="NZ_JAYGII010000001.1"/>
</dbReference>
<dbReference type="InterPro" id="IPR002645">
    <property type="entry name" value="STAS_dom"/>
</dbReference>
<dbReference type="CDD" id="cd07043">
    <property type="entry name" value="STAS_anti-anti-sigma_factors"/>
    <property type="match status" value="1"/>
</dbReference>
<dbReference type="SUPFAM" id="SSF52091">
    <property type="entry name" value="SpoIIaa-like"/>
    <property type="match status" value="1"/>
</dbReference>
<keyword evidence="3" id="KW-1185">Reference proteome</keyword>
<dbReference type="PANTHER" id="PTHR35849:SF1">
    <property type="entry name" value="INTERMEMBRANE PHOSPHOLIPID TRANSPORT SYSTEM BINDING PROTEIN MLAB"/>
    <property type="match status" value="1"/>
</dbReference>
<dbReference type="Pfam" id="PF13466">
    <property type="entry name" value="STAS_2"/>
    <property type="match status" value="1"/>
</dbReference>
<dbReference type="Gene3D" id="3.30.750.24">
    <property type="entry name" value="STAS domain"/>
    <property type="match status" value="1"/>
</dbReference>
<dbReference type="PANTHER" id="PTHR35849">
    <property type="entry name" value="BLR2341 PROTEIN"/>
    <property type="match status" value="1"/>
</dbReference>